<accession>A0A1E1JV42</accession>
<sequence length="137" mass="14650">MVAINSILSILTIATMATATPAELVARGESIANYRFFTSTNCNFSELPTRQTLTAILPAARDPPLQADQRAVGTCYTEANFGSIAIFNIRSGCRWSQYLNTTNCTGTALAVKGSSNPQCLPTNGTAPRNSYKFTCGN</sequence>
<evidence type="ECO:0000256" key="1">
    <source>
        <dbReference type="SAM" id="SignalP"/>
    </source>
</evidence>
<comment type="caution">
    <text evidence="2">The sequence shown here is derived from an EMBL/GenBank/DDBJ whole genome shotgun (WGS) entry which is preliminary data.</text>
</comment>
<keyword evidence="1" id="KW-0732">Signal</keyword>
<dbReference type="AlphaFoldDB" id="A0A1E1JV42"/>
<name>A0A1E1JV42_9HELO</name>
<proteinExistence type="predicted"/>
<dbReference type="Proteomes" id="UP000178129">
    <property type="component" value="Unassembled WGS sequence"/>
</dbReference>
<evidence type="ECO:0000313" key="3">
    <source>
        <dbReference type="Proteomes" id="UP000178129"/>
    </source>
</evidence>
<evidence type="ECO:0000313" key="2">
    <source>
        <dbReference type="EMBL" id="CZS89683.1"/>
    </source>
</evidence>
<feature type="chain" id="PRO_5009445350" evidence="1">
    <location>
        <begin position="20"/>
        <end position="137"/>
    </location>
</feature>
<reference evidence="3" key="1">
    <citation type="submission" date="2016-03" db="EMBL/GenBank/DDBJ databases">
        <authorList>
            <person name="Ploux O."/>
        </authorList>
    </citation>
    <scope>NUCLEOTIDE SEQUENCE [LARGE SCALE GENOMIC DNA]</scope>
    <source>
        <strain evidence="3">UK7</strain>
    </source>
</reference>
<organism evidence="2 3">
    <name type="scientific">Rhynchosporium graminicola</name>
    <dbReference type="NCBI Taxonomy" id="2792576"/>
    <lineage>
        <taxon>Eukaryota</taxon>
        <taxon>Fungi</taxon>
        <taxon>Dikarya</taxon>
        <taxon>Ascomycota</taxon>
        <taxon>Pezizomycotina</taxon>
        <taxon>Leotiomycetes</taxon>
        <taxon>Helotiales</taxon>
        <taxon>Ploettnerulaceae</taxon>
        <taxon>Rhynchosporium</taxon>
    </lineage>
</organism>
<protein>
    <submittedName>
        <fullName evidence="2">Uncharacterized protein</fullName>
    </submittedName>
</protein>
<keyword evidence="3" id="KW-1185">Reference proteome</keyword>
<dbReference type="EMBL" id="FJUW01000003">
    <property type="protein sequence ID" value="CZS89683.1"/>
    <property type="molecule type" value="Genomic_DNA"/>
</dbReference>
<dbReference type="InParanoid" id="A0A1E1JV42"/>
<gene>
    <name evidence="2" type="ORF">RCO7_02474</name>
</gene>
<feature type="signal peptide" evidence="1">
    <location>
        <begin position="1"/>
        <end position="19"/>
    </location>
</feature>